<dbReference type="AlphaFoldDB" id="A0A3B3C437"/>
<protein>
    <recommendedName>
        <fullName evidence="3">THAP-type domain-containing protein</fullName>
    </recommendedName>
</protein>
<reference evidence="1" key="2">
    <citation type="submission" date="2025-09" db="UniProtKB">
        <authorList>
            <consortium name="Ensembl"/>
        </authorList>
    </citation>
    <scope>IDENTIFICATION</scope>
</reference>
<dbReference type="Proteomes" id="UP000261560">
    <property type="component" value="Unplaced"/>
</dbReference>
<keyword evidence="2" id="KW-1185">Reference proteome</keyword>
<evidence type="ECO:0000313" key="2">
    <source>
        <dbReference type="Proteomes" id="UP000261560"/>
    </source>
</evidence>
<sequence>MVSSHLCAVEDCKTMKGHTDVSFHYFPKDFKEPGFCNKLYLKKDAVPSIKWTCLHFHLQVRCAAKVQIIILLTRILIESNAENIYIFFLSWSHAFKNKLKGKIPLAVTNMLQGRIRGGATQLSSKSHAPSEEMLQINMKNCFLRHLGCRILVKSFTVVIKIPLETFKDKKKLLGDFKLL</sequence>
<accession>A0A3B3C437</accession>
<dbReference type="PaxDb" id="30732-ENSOMEP00000012093"/>
<proteinExistence type="predicted"/>
<reference evidence="1" key="1">
    <citation type="submission" date="2025-08" db="UniProtKB">
        <authorList>
            <consortium name="Ensembl"/>
        </authorList>
    </citation>
    <scope>IDENTIFICATION</scope>
</reference>
<name>A0A3B3C437_ORYME</name>
<organism evidence="1 2">
    <name type="scientific">Oryzias melastigma</name>
    <name type="common">Marine medaka</name>
    <dbReference type="NCBI Taxonomy" id="30732"/>
    <lineage>
        <taxon>Eukaryota</taxon>
        <taxon>Metazoa</taxon>
        <taxon>Chordata</taxon>
        <taxon>Craniata</taxon>
        <taxon>Vertebrata</taxon>
        <taxon>Euteleostomi</taxon>
        <taxon>Actinopterygii</taxon>
        <taxon>Neopterygii</taxon>
        <taxon>Teleostei</taxon>
        <taxon>Neoteleostei</taxon>
        <taxon>Acanthomorphata</taxon>
        <taxon>Ovalentaria</taxon>
        <taxon>Atherinomorphae</taxon>
        <taxon>Beloniformes</taxon>
        <taxon>Adrianichthyidae</taxon>
        <taxon>Oryziinae</taxon>
        <taxon>Oryzias</taxon>
    </lineage>
</organism>
<evidence type="ECO:0000313" key="1">
    <source>
        <dbReference type="Ensembl" id="ENSOMEP00000012093.1"/>
    </source>
</evidence>
<evidence type="ECO:0008006" key="3">
    <source>
        <dbReference type="Google" id="ProtNLM"/>
    </source>
</evidence>
<dbReference type="Ensembl" id="ENSOMET00000019341.1">
    <property type="protein sequence ID" value="ENSOMEP00000012093.1"/>
    <property type="gene ID" value="ENSOMEG00000013457.1"/>
</dbReference>